<organism evidence="1 2">
    <name type="scientific">Saonia flava</name>
    <dbReference type="NCBI Taxonomy" id="523696"/>
    <lineage>
        <taxon>Bacteria</taxon>
        <taxon>Pseudomonadati</taxon>
        <taxon>Bacteroidota</taxon>
        <taxon>Flavobacteriia</taxon>
        <taxon>Flavobacteriales</taxon>
        <taxon>Flavobacteriaceae</taxon>
        <taxon>Saonia</taxon>
    </lineage>
</organism>
<dbReference type="InterPro" id="IPR021958">
    <property type="entry name" value="DUF3575"/>
</dbReference>
<evidence type="ECO:0000313" key="2">
    <source>
        <dbReference type="Proteomes" id="UP000590442"/>
    </source>
</evidence>
<accession>A0A846QXV9</accession>
<dbReference type="RefSeq" id="WP_167961304.1">
    <property type="nucleotide sequence ID" value="NZ_JAATJJ010000001.1"/>
</dbReference>
<gene>
    <name evidence="1" type="ORF">GGR42_000937</name>
</gene>
<dbReference type="Pfam" id="PF12099">
    <property type="entry name" value="DUF3575"/>
    <property type="match status" value="1"/>
</dbReference>
<reference evidence="1 2" key="1">
    <citation type="submission" date="2020-03" db="EMBL/GenBank/DDBJ databases">
        <title>Genomic Encyclopedia of Type Strains, Phase IV (KMG-IV): sequencing the most valuable type-strain genomes for metagenomic binning, comparative biology and taxonomic classification.</title>
        <authorList>
            <person name="Goeker M."/>
        </authorList>
    </citation>
    <scope>NUCLEOTIDE SEQUENCE [LARGE SCALE GENOMIC DNA]</scope>
    <source>
        <strain evidence="1 2">DSM 29762</strain>
    </source>
</reference>
<dbReference type="InterPro" id="IPR036709">
    <property type="entry name" value="Autotransporte_beta_dom_sf"/>
</dbReference>
<dbReference type="SUPFAM" id="SSF103515">
    <property type="entry name" value="Autotransporter"/>
    <property type="match status" value="1"/>
</dbReference>
<keyword evidence="2" id="KW-1185">Reference proteome</keyword>
<dbReference type="EMBL" id="JAATJJ010000001">
    <property type="protein sequence ID" value="NJB70475.1"/>
    <property type="molecule type" value="Genomic_DNA"/>
</dbReference>
<proteinExistence type="predicted"/>
<evidence type="ECO:0000313" key="1">
    <source>
        <dbReference type="EMBL" id="NJB70475.1"/>
    </source>
</evidence>
<comment type="caution">
    <text evidence="1">The sequence shown here is derived from an EMBL/GenBank/DDBJ whole genome shotgun (WGS) entry which is preliminary data.</text>
</comment>
<name>A0A846QXV9_9FLAO</name>
<evidence type="ECO:0008006" key="3">
    <source>
        <dbReference type="Google" id="ProtNLM"/>
    </source>
</evidence>
<dbReference type="Proteomes" id="UP000590442">
    <property type="component" value="Unassembled WGS sequence"/>
</dbReference>
<protein>
    <recommendedName>
        <fullName evidence="3">DUF3575 domain-containing protein</fullName>
    </recommendedName>
</protein>
<dbReference type="AlphaFoldDB" id="A0A846QXV9"/>
<sequence length="179" mass="18760">MKKVFIITFVALGFGLNSYAQENVIKINPLGLALGSAELGYERALNEKSALEVSLAYFSSDATFNSGEEVKANGFGAEGKYKLYFSSTNNAPRGWYAAPVATYASASADSSSGEDGKFSYFGAGAVAGYQWIFGGGNSGFALDLNLGFQYISASTQGSISGVSIDGILPRLGLSLGYAW</sequence>